<protein>
    <submittedName>
        <fullName evidence="1">Uncharacterized protein</fullName>
    </submittedName>
</protein>
<organism evidence="1 2">
    <name type="scientific">Mya arenaria</name>
    <name type="common">Soft-shell clam</name>
    <dbReference type="NCBI Taxonomy" id="6604"/>
    <lineage>
        <taxon>Eukaryota</taxon>
        <taxon>Metazoa</taxon>
        <taxon>Spiralia</taxon>
        <taxon>Lophotrochozoa</taxon>
        <taxon>Mollusca</taxon>
        <taxon>Bivalvia</taxon>
        <taxon>Autobranchia</taxon>
        <taxon>Heteroconchia</taxon>
        <taxon>Euheterodonta</taxon>
        <taxon>Imparidentia</taxon>
        <taxon>Neoheterodontei</taxon>
        <taxon>Myida</taxon>
        <taxon>Myoidea</taxon>
        <taxon>Myidae</taxon>
        <taxon>Mya</taxon>
    </lineage>
</organism>
<accession>A0ABY7DYW3</accession>
<gene>
    <name evidence="1" type="ORF">MAR_008351</name>
</gene>
<sequence length="58" mass="7039">MMTHFPGRLTYRHCAYRITTLKKYRRASSMISQVFRYCTSRTTRSRLSGRRCSMPWFP</sequence>
<keyword evidence="2" id="KW-1185">Reference proteome</keyword>
<dbReference type="Proteomes" id="UP001164746">
    <property type="component" value="Chromosome 4"/>
</dbReference>
<evidence type="ECO:0000313" key="2">
    <source>
        <dbReference type="Proteomes" id="UP001164746"/>
    </source>
</evidence>
<dbReference type="EMBL" id="CP111015">
    <property type="protein sequence ID" value="WAR01793.1"/>
    <property type="molecule type" value="Genomic_DNA"/>
</dbReference>
<name>A0ABY7DYW3_MYAAR</name>
<reference evidence="1" key="1">
    <citation type="submission" date="2022-11" db="EMBL/GenBank/DDBJ databases">
        <title>Centuries of genome instability and evolution in soft-shell clam transmissible cancer (bioRxiv).</title>
        <authorList>
            <person name="Hart S.F.M."/>
            <person name="Yonemitsu M.A."/>
            <person name="Giersch R.M."/>
            <person name="Beal B.F."/>
            <person name="Arriagada G."/>
            <person name="Davis B.W."/>
            <person name="Ostrander E.A."/>
            <person name="Goff S.P."/>
            <person name="Metzger M.J."/>
        </authorList>
    </citation>
    <scope>NUCLEOTIDE SEQUENCE</scope>
    <source>
        <strain evidence="1">MELC-2E11</strain>
        <tissue evidence="1">Siphon/mantle</tissue>
    </source>
</reference>
<evidence type="ECO:0000313" key="1">
    <source>
        <dbReference type="EMBL" id="WAR01793.1"/>
    </source>
</evidence>
<proteinExistence type="predicted"/>